<feature type="domain" description="CSD" evidence="2">
    <location>
        <begin position="203"/>
        <end position="267"/>
    </location>
</feature>
<dbReference type="InterPro" id="IPR012340">
    <property type="entry name" value="NA-bd_OB-fold"/>
</dbReference>
<evidence type="ECO:0000259" key="2">
    <source>
        <dbReference type="PROSITE" id="PS51857"/>
    </source>
</evidence>
<reference evidence="3" key="1">
    <citation type="submission" date="2021-01" db="EMBL/GenBank/DDBJ databases">
        <authorList>
            <person name="Corre E."/>
            <person name="Pelletier E."/>
            <person name="Niang G."/>
            <person name="Scheremetjew M."/>
            <person name="Finn R."/>
            <person name="Kale V."/>
            <person name="Holt S."/>
            <person name="Cochrane G."/>
            <person name="Meng A."/>
            <person name="Brown T."/>
            <person name="Cohen L."/>
        </authorList>
    </citation>
    <scope>NUCLEOTIDE SEQUENCE</scope>
    <source>
        <strain evidence="3">CCMP3105</strain>
    </source>
</reference>
<proteinExistence type="predicted"/>
<feature type="compositionally biased region" description="Low complexity" evidence="1">
    <location>
        <begin position="87"/>
        <end position="114"/>
    </location>
</feature>
<evidence type="ECO:0000256" key="1">
    <source>
        <dbReference type="SAM" id="MobiDB-lite"/>
    </source>
</evidence>
<dbReference type="Pfam" id="PF00313">
    <property type="entry name" value="CSD"/>
    <property type="match status" value="1"/>
</dbReference>
<dbReference type="SUPFAM" id="SSF50249">
    <property type="entry name" value="Nucleic acid-binding proteins"/>
    <property type="match status" value="1"/>
</dbReference>
<dbReference type="InterPro" id="IPR002059">
    <property type="entry name" value="CSP_DNA-bd"/>
</dbReference>
<dbReference type="Gene3D" id="2.40.50.140">
    <property type="entry name" value="Nucleic acid-binding proteins"/>
    <property type="match status" value="2"/>
</dbReference>
<feature type="compositionally biased region" description="Basic and acidic residues" evidence="1">
    <location>
        <begin position="138"/>
        <end position="153"/>
    </location>
</feature>
<name>A0A7S4Q2A4_9DINO</name>
<accession>A0A7S4Q2A4</accession>
<dbReference type="AlphaFoldDB" id="A0A7S4Q2A4"/>
<protein>
    <recommendedName>
        <fullName evidence="2">CSD domain-containing protein</fullName>
    </recommendedName>
</protein>
<gene>
    <name evidence="3" type="ORF">AMON00008_LOCUS8166</name>
</gene>
<feature type="compositionally biased region" description="Low complexity" evidence="1">
    <location>
        <begin position="355"/>
        <end position="364"/>
    </location>
</feature>
<dbReference type="PROSITE" id="PS51857">
    <property type="entry name" value="CSD_2"/>
    <property type="match status" value="1"/>
</dbReference>
<organism evidence="3">
    <name type="scientific">Alexandrium monilatum</name>
    <dbReference type="NCBI Taxonomy" id="311494"/>
    <lineage>
        <taxon>Eukaryota</taxon>
        <taxon>Sar</taxon>
        <taxon>Alveolata</taxon>
        <taxon>Dinophyceae</taxon>
        <taxon>Gonyaulacales</taxon>
        <taxon>Pyrocystaceae</taxon>
        <taxon>Alexandrium</taxon>
    </lineage>
</organism>
<evidence type="ECO:0000313" key="3">
    <source>
        <dbReference type="EMBL" id="CAE4568547.1"/>
    </source>
</evidence>
<dbReference type="EMBL" id="HBNR01012633">
    <property type="protein sequence ID" value="CAE4568547.1"/>
    <property type="molecule type" value="Transcribed_RNA"/>
</dbReference>
<dbReference type="GO" id="GO:0003676">
    <property type="term" value="F:nucleic acid binding"/>
    <property type="evidence" value="ECO:0007669"/>
    <property type="project" value="InterPro"/>
</dbReference>
<feature type="region of interest" description="Disordered" evidence="1">
    <location>
        <begin position="87"/>
        <end position="168"/>
    </location>
</feature>
<feature type="region of interest" description="Disordered" evidence="1">
    <location>
        <begin position="350"/>
        <end position="371"/>
    </location>
</feature>
<sequence length="384" mass="40141">MAAAGAEGVERWLASVHGLDPETVRRAGELFVGRNVDAHLLDFLASEGGSSILSAWRSRGPAASGCDASAAGMSAGAAAAAAGEAATAGSGGAPTSAASAGPAGPKEAAASAPKGRQRIPAADRRLGSHYFVPAPTRPEAHGRHVRAKEKATEKQPSVPHAKADVNTAGSRGPFYATAPSGPLASAAVVPRASSLKSEGSQERLLGTLKSFSDDTGYGFIHCEHVQQDIFLCAAERPEDGRLDTGRLVEFTLVYDSLRRPKARNTIWLPPAVHAHSSVAAGRFCGRIKSVGSEYGFIACKRTFNLYHRDVYFATAQLPAGDWEPSQLVSFDVSINSRGQPQAKCLLREEPGFETSSDSGSDSSSALPRDSCGWAAPRVPAVTHW</sequence>